<name>A0A8J3LMA3_9ACTN</name>
<evidence type="ECO:0000259" key="1">
    <source>
        <dbReference type="SMART" id="SM00866"/>
    </source>
</evidence>
<dbReference type="InterPro" id="IPR028978">
    <property type="entry name" value="Chorismate_lyase_/UTRA_dom_sf"/>
</dbReference>
<reference evidence="2" key="1">
    <citation type="submission" date="2021-01" db="EMBL/GenBank/DDBJ databases">
        <title>Whole genome shotgun sequence of Catellatospora methionotrophica NBRC 14553.</title>
        <authorList>
            <person name="Komaki H."/>
            <person name="Tamura T."/>
        </authorList>
    </citation>
    <scope>NUCLEOTIDE SEQUENCE</scope>
    <source>
        <strain evidence="2">NBRC 14553</strain>
    </source>
</reference>
<protein>
    <recommendedName>
        <fullName evidence="1">UbiC transcription regulator-associated domain-containing protein</fullName>
    </recommendedName>
</protein>
<feature type="domain" description="UbiC transcription regulator-associated" evidence="1">
    <location>
        <begin position="35"/>
        <end position="172"/>
    </location>
</feature>
<dbReference type="AlphaFoldDB" id="A0A8J3LMA3"/>
<proteinExistence type="predicted"/>
<dbReference type="InterPro" id="IPR011663">
    <property type="entry name" value="UTRA"/>
</dbReference>
<keyword evidence="3" id="KW-1185">Reference proteome</keyword>
<accession>A0A8J3LMA3</accession>
<dbReference type="Gene3D" id="3.40.1410.10">
    <property type="entry name" value="Chorismate lyase-like"/>
    <property type="match status" value="1"/>
</dbReference>
<gene>
    <name evidence="2" type="ORF">Cme02nite_62330</name>
</gene>
<dbReference type="GO" id="GO:0003677">
    <property type="term" value="F:DNA binding"/>
    <property type="evidence" value="ECO:0007669"/>
    <property type="project" value="InterPro"/>
</dbReference>
<organism evidence="2 3">
    <name type="scientific">Catellatospora methionotrophica</name>
    <dbReference type="NCBI Taxonomy" id="121620"/>
    <lineage>
        <taxon>Bacteria</taxon>
        <taxon>Bacillati</taxon>
        <taxon>Actinomycetota</taxon>
        <taxon>Actinomycetes</taxon>
        <taxon>Micromonosporales</taxon>
        <taxon>Micromonosporaceae</taxon>
        <taxon>Catellatospora</taxon>
    </lineage>
</organism>
<sequence>MRTMRPLGRHAGEPVSYVLPQPPGAPDAWTTEAAQQGRVGSQRLLEVAEVVPPGAVASVLGPAVVVRRRLVLLDGQPVELADSYYPLEIARGTGLAQAARIRGGAPTLLAELGFRPDEVAEQLAVRPGTAAETAALDLPGGSQVVELVRVTYERDGSPYEVAVMVMRPEGRVFRYRMKVDDDGVSRR</sequence>
<evidence type="ECO:0000313" key="3">
    <source>
        <dbReference type="Proteomes" id="UP000660339"/>
    </source>
</evidence>
<dbReference type="Proteomes" id="UP000660339">
    <property type="component" value="Unassembled WGS sequence"/>
</dbReference>
<dbReference type="SMART" id="SM00866">
    <property type="entry name" value="UTRA"/>
    <property type="match status" value="1"/>
</dbReference>
<dbReference type="PANTHER" id="PTHR44846">
    <property type="entry name" value="MANNOSYL-D-GLYCERATE TRANSPORT/METABOLISM SYSTEM REPRESSOR MNGR-RELATED"/>
    <property type="match status" value="1"/>
</dbReference>
<dbReference type="GO" id="GO:0045892">
    <property type="term" value="P:negative regulation of DNA-templated transcription"/>
    <property type="evidence" value="ECO:0007669"/>
    <property type="project" value="TreeGrafter"/>
</dbReference>
<dbReference type="Pfam" id="PF07702">
    <property type="entry name" value="UTRA"/>
    <property type="match status" value="1"/>
</dbReference>
<dbReference type="PANTHER" id="PTHR44846:SF17">
    <property type="entry name" value="GNTR-FAMILY TRANSCRIPTIONAL REGULATOR"/>
    <property type="match status" value="1"/>
</dbReference>
<dbReference type="InterPro" id="IPR050679">
    <property type="entry name" value="Bact_HTH_transcr_reg"/>
</dbReference>
<comment type="caution">
    <text evidence="2">The sequence shown here is derived from an EMBL/GenBank/DDBJ whole genome shotgun (WGS) entry which is preliminary data.</text>
</comment>
<dbReference type="EMBL" id="BONJ01000036">
    <property type="protein sequence ID" value="GIG17901.1"/>
    <property type="molecule type" value="Genomic_DNA"/>
</dbReference>
<dbReference type="SUPFAM" id="SSF64288">
    <property type="entry name" value="Chorismate lyase-like"/>
    <property type="match status" value="1"/>
</dbReference>
<evidence type="ECO:0000313" key="2">
    <source>
        <dbReference type="EMBL" id="GIG17901.1"/>
    </source>
</evidence>